<dbReference type="GO" id="GO:0015628">
    <property type="term" value="P:protein secretion by the type II secretion system"/>
    <property type="evidence" value="ECO:0007669"/>
    <property type="project" value="InterPro"/>
</dbReference>
<dbReference type="SUPFAM" id="SSF103054">
    <property type="entry name" value="General secretion pathway protein M, EpsM"/>
    <property type="match status" value="1"/>
</dbReference>
<evidence type="ECO:0000256" key="4">
    <source>
        <dbReference type="ARBA" id="ARBA00022475"/>
    </source>
</evidence>
<name>A0A0D9B0A5_STUST</name>
<evidence type="ECO:0000256" key="6">
    <source>
        <dbReference type="ARBA" id="ARBA00022692"/>
    </source>
</evidence>
<keyword evidence="6 10" id="KW-0812">Transmembrane</keyword>
<dbReference type="InterPro" id="IPR007690">
    <property type="entry name" value="T2SS_GspM"/>
</dbReference>
<feature type="transmembrane region" description="Helical" evidence="10">
    <location>
        <begin position="29"/>
        <end position="48"/>
    </location>
</feature>
<evidence type="ECO:0000313" key="11">
    <source>
        <dbReference type="EMBL" id="KJH85036.1"/>
    </source>
</evidence>
<proteinExistence type="inferred from homology"/>
<keyword evidence="7" id="KW-0653">Protein transport</keyword>
<evidence type="ECO:0000256" key="9">
    <source>
        <dbReference type="ARBA" id="ARBA00023136"/>
    </source>
</evidence>
<comment type="caution">
    <text evidence="11">The sequence shown here is derived from an EMBL/GenBank/DDBJ whole genome shotgun (WGS) entry which is preliminary data.</text>
</comment>
<gene>
    <name evidence="11" type="ORF">UF78_00740</name>
</gene>
<sequence>MNLKQQMRVRLAESPLWIRWQRLQPRERLSLTLLGAFLAVVLFYLLLWQPAQQRVRDAQAYFQQTRELHAYLEQNTELARQMSRSKPVSLAPEQLQGLVTQSAQQSGLTLESFDIGNDGSLQVTLPGASYGTLLRWFDELQAAGASLAEVSISQVGEGLVDARVSFRAGG</sequence>
<dbReference type="InterPro" id="IPR023229">
    <property type="entry name" value="T2SS_M_periplasmic_sf"/>
</dbReference>
<evidence type="ECO:0000256" key="1">
    <source>
        <dbReference type="ARBA" id="ARBA00004377"/>
    </source>
</evidence>
<dbReference type="OrthoDB" id="7013123at2"/>
<dbReference type="Gene3D" id="3.30.1360.100">
    <property type="entry name" value="General secretion pathway protein M, EpsM"/>
    <property type="match status" value="1"/>
</dbReference>
<evidence type="ECO:0000313" key="12">
    <source>
        <dbReference type="Proteomes" id="UP000032487"/>
    </source>
</evidence>
<dbReference type="Proteomes" id="UP000032487">
    <property type="component" value="Unassembled WGS sequence"/>
</dbReference>
<evidence type="ECO:0000256" key="8">
    <source>
        <dbReference type="ARBA" id="ARBA00022989"/>
    </source>
</evidence>
<organism evidence="11 12">
    <name type="scientific">Stutzerimonas stutzeri</name>
    <name type="common">Pseudomonas stutzeri</name>
    <dbReference type="NCBI Taxonomy" id="316"/>
    <lineage>
        <taxon>Bacteria</taxon>
        <taxon>Pseudomonadati</taxon>
        <taxon>Pseudomonadota</taxon>
        <taxon>Gammaproteobacteria</taxon>
        <taxon>Pseudomonadales</taxon>
        <taxon>Pseudomonadaceae</taxon>
        <taxon>Stutzerimonas</taxon>
    </lineage>
</organism>
<dbReference type="GO" id="GO:0015627">
    <property type="term" value="C:type II protein secretion system complex"/>
    <property type="evidence" value="ECO:0007669"/>
    <property type="project" value="InterPro"/>
</dbReference>
<keyword evidence="8 10" id="KW-1133">Transmembrane helix</keyword>
<dbReference type="GO" id="GO:0005886">
    <property type="term" value="C:plasma membrane"/>
    <property type="evidence" value="ECO:0007669"/>
    <property type="project" value="UniProtKB-SubCell"/>
</dbReference>
<evidence type="ECO:0000256" key="10">
    <source>
        <dbReference type="SAM" id="Phobius"/>
    </source>
</evidence>
<accession>A0A0D9B0A5</accession>
<protein>
    <submittedName>
        <fullName evidence="11">General secretion pathway protein GspM</fullName>
    </submittedName>
</protein>
<keyword evidence="3" id="KW-0813">Transport</keyword>
<dbReference type="AlphaFoldDB" id="A0A0D9B0A5"/>
<comment type="similarity">
    <text evidence="2">Belongs to the GSP M family.</text>
</comment>
<dbReference type="Pfam" id="PF04612">
    <property type="entry name" value="T2SSM"/>
    <property type="match status" value="1"/>
</dbReference>
<evidence type="ECO:0000256" key="5">
    <source>
        <dbReference type="ARBA" id="ARBA00022519"/>
    </source>
</evidence>
<dbReference type="EMBL" id="JYHV01000003">
    <property type="protein sequence ID" value="KJH85036.1"/>
    <property type="molecule type" value="Genomic_DNA"/>
</dbReference>
<reference evidence="11 12" key="1">
    <citation type="submission" date="2015-02" db="EMBL/GenBank/DDBJ databases">
        <title>Draft genome sequence of Pseudomonas stutzeri NT0128 isolated from wheat (Triticum turgidum) rhizosphere.</title>
        <authorList>
            <person name="Tovi N."/>
            <person name="Frenk S."/>
            <person name="Hadar Y."/>
            <person name="Minz D."/>
        </authorList>
    </citation>
    <scope>NUCLEOTIDE SEQUENCE [LARGE SCALE GENOMIC DNA]</scope>
    <source>
        <strain evidence="11 12">NT0128</strain>
    </source>
</reference>
<dbReference type="RefSeq" id="WP_045160101.1">
    <property type="nucleotide sequence ID" value="NZ_JYHV01000003.1"/>
</dbReference>
<evidence type="ECO:0000256" key="2">
    <source>
        <dbReference type="ARBA" id="ARBA00010637"/>
    </source>
</evidence>
<keyword evidence="4" id="KW-1003">Cell membrane</keyword>
<evidence type="ECO:0000256" key="3">
    <source>
        <dbReference type="ARBA" id="ARBA00022448"/>
    </source>
</evidence>
<comment type="subcellular location">
    <subcellularLocation>
        <location evidence="1">Cell inner membrane</location>
        <topology evidence="1">Single-pass membrane protein</topology>
    </subcellularLocation>
</comment>
<keyword evidence="5" id="KW-0997">Cell inner membrane</keyword>
<evidence type="ECO:0000256" key="7">
    <source>
        <dbReference type="ARBA" id="ARBA00022927"/>
    </source>
</evidence>
<dbReference type="PATRIC" id="fig|316.101.peg.4215"/>
<keyword evidence="9 10" id="KW-0472">Membrane</keyword>